<evidence type="ECO:0000259" key="9">
    <source>
        <dbReference type="Pfam" id="PF26138"/>
    </source>
</evidence>
<keyword evidence="7" id="KW-0539">Nucleus</keyword>
<protein>
    <submittedName>
        <fullName evidence="10">Uncharacterized protein</fullName>
    </submittedName>
</protein>
<dbReference type="GO" id="GO:0004518">
    <property type="term" value="F:nuclease activity"/>
    <property type="evidence" value="ECO:0007669"/>
    <property type="project" value="UniProtKB-KW"/>
</dbReference>
<keyword evidence="5" id="KW-0479">Metal-binding</keyword>
<accession>A0A6G0WL22</accession>
<dbReference type="GO" id="GO:0016787">
    <property type="term" value="F:hydrolase activity"/>
    <property type="evidence" value="ECO:0007669"/>
    <property type="project" value="UniProtKB-KW"/>
</dbReference>
<evidence type="ECO:0000256" key="4">
    <source>
        <dbReference type="ARBA" id="ARBA00022722"/>
    </source>
</evidence>
<evidence type="ECO:0000256" key="7">
    <source>
        <dbReference type="ARBA" id="ARBA00023242"/>
    </source>
</evidence>
<dbReference type="InterPro" id="IPR058353">
    <property type="entry name" value="DUF8040"/>
</dbReference>
<keyword evidence="6" id="KW-0378">Hydrolase</keyword>
<dbReference type="AlphaFoldDB" id="A0A6G0WL22"/>
<evidence type="ECO:0000256" key="6">
    <source>
        <dbReference type="ARBA" id="ARBA00022801"/>
    </source>
</evidence>
<dbReference type="Pfam" id="PF26138">
    <property type="entry name" value="DUF8040"/>
    <property type="match status" value="1"/>
</dbReference>
<evidence type="ECO:0000313" key="11">
    <source>
        <dbReference type="Proteomes" id="UP000481153"/>
    </source>
</evidence>
<reference evidence="10 11" key="1">
    <citation type="submission" date="2019-07" db="EMBL/GenBank/DDBJ databases">
        <title>Genomics analysis of Aphanomyces spp. identifies a new class of oomycete effector associated with host adaptation.</title>
        <authorList>
            <person name="Gaulin E."/>
        </authorList>
    </citation>
    <scope>NUCLEOTIDE SEQUENCE [LARGE SCALE GENOMIC DNA]</scope>
    <source>
        <strain evidence="10 11">ATCC 201684</strain>
    </source>
</reference>
<sequence>MMNGNPEAFLENFRLNQYVFLRLAEELVQFGGLHGTTNVDSHEQLGIFLYFAGQHASSSNLQQRFQRSGETITRHLRRVVTALRRLASKFIKIPSDNRLVPRKIASNPKFYPFFRNCRMATDRTHIPVSVPASLVAPFQGRKGVTMNVLASCDFDLNFTYILAGWEGSAGDGKVYADALTKGFSLSATLFDIMDAGFGLTKQCLTPYRGVRYHLKEFGQGNLRPQDKKELFNLRHAQLRNCVERIFGVLKKRFPVLCHAVEYDYVFQVDLFIALCVVHNFTRCHGQSGDRFEQEVNQEINALNREPLTAADVPVYSDEPESIEATEWRDGIATEMWSQYRETIRGRQ</sequence>
<feature type="domain" description="DUF8040" evidence="9">
    <location>
        <begin position="2"/>
        <end position="83"/>
    </location>
</feature>
<dbReference type="Pfam" id="PF13359">
    <property type="entry name" value="DDE_Tnp_4"/>
    <property type="match status" value="1"/>
</dbReference>
<comment type="cofactor">
    <cofactor evidence="1">
        <name>a divalent metal cation</name>
        <dbReference type="ChEBI" id="CHEBI:60240"/>
    </cofactor>
</comment>
<dbReference type="EMBL" id="VJMJ01000184">
    <property type="protein sequence ID" value="KAF0728004.1"/>
    <property type="molecule type" value="Genomic_DNA"/>
</dbReference>
<evidence type="ECO:0000256" key="2">
    <source>
        <dbReference type="ARBA" id="ARBA00004123"/>
    </source>
</evidence>
<comment type="similarity">
    <text evidence="3">Belongs to the HARBI1 family.</text>
</comment>
<dbReference type="GO" id="GO:0005634">
    <property type="term" value="C:nucleus"/>
    <property type="evidence" value="ECO:0007669"/>
    <property type="project" value="UniProtKB-SubCell"/>
</dbReference>
<keyword evidence="4" id="KW-0540">Nuclease</keyword>
<comment type="caution">
    <text evidence="10">The sequence shown here is derived from an EMBL/GenBank/DDBJ whole genome shotgun (WGS) entry which is preliminary data.</text>
</comment>
<dbReference type="GO" id="GO:0046872">
    <property type="term" value="F:metal ion binding"/>
    <property type="evidence" value="ECO:0007669"/>
    <property type="project" value="UniProtKB-KW"/>
</dbReference>
<evidence type="ECO:0000256" key="3">
    <source>
        <dbReference type="ARBA" id="ARBA00006958"/>
    </source>
</evidence>
<dbReference type="PANTHER" id="PTHR22930:SF259">
    <property type="entry name" value="OS08G0106900 PROTEIN"/>
    <property type="match status" value="1"/>
</dbReference>
<evidence type="ECO:0000259" key="8">
    <source>
        <dbReference type="Pfam" id="PF13359"/>
    </source>
</evidence>
<dbReference type="VEuPathDB" id="FungiDB:AeMF1_003294"/>
<feature type="domain" description="DDE Tnp4" evidence="8">
    <location>
        <begin position="122"/>
        <end position="278"/>
    </location>
</feature>
<gene>
    <name evidence="10" type="ORF">Ae201684_014110</name>
</gene>
<dbReference type="InterPro" id="IPR045249">
    <property type="entry name" value="HARBI1-like"/>
</dbReference>
<name>A0A6G0WL22_9STRA</name>
<dbReference type="InterPro" id="IPR027806">
    <property type="entry name" value="HARBI1_dom"/>
</dbReference>
<proteinExistence type="inferred from homology"/>
<evidence type="ECO:0000313" key="10">
    <source>
        <dbReference type="EMBL" id="KAF0728004.1"/>
    </source>
</evidence>
<dbReference type="Proteomes" id="UP000481153">
    <property type="component" value="Unassembled WGS sequence"/>
</dbReference>
<dbReference type="PANTHER" id="PTHR22930">
    <property type="match status" value="1"/>
</dbReference>
<organism evidence="10 11">
    <name type="scientific">Aphanomyces euteiches</name>
    <dbReference type="NCBI Taxonomy" id="100861"/>
    <lineage>
        <taxon>Eukaryota</taxon>
        <taxon>Sar</taxon>
        <taxon>Stramenopiles</taxon>
        <taxon>Oomycota</taxon>
        <taxon>Saprolegniomycetes</taxon>
        <taxon>Saprolegniales</taxon>
        <taxon>Verrucalvaceae</taxon>
        <taxon>Aphanomyces</taxon>
    </lineage>
</organism>
<comment type="subcellular location">
    <subcellularLocation>
        <location evidence="2">Nucleus</location>
    </subcellularLocation>
</comment>
<evidence type="ECO:0000256" key="5">
    <source>
        <dbReference type="ARBA" id="ARBA00022723"/>
    </source>
</evidence>
<keyword evidence="11" id="KW-1185">Reference proteome</keyword>
<evidence type="ECO:0000256" key="1">
    <source>
        <dbReference type="ARBA" id="ARBA00001968"/>
    </source>
</evidence>